<dbReference type="EMBL" id="FCOF02000111">
    <property type="protein sequence ID" value="SAK97897.1"/>
    <property type="molecule type" value="Genomic_DNA"/>
</dbReference>
<dbReference type="RefSeq" id="WP_061128711.1">
    <property type="nucleotide sequence ID" value="NZ_FCOF02000111.1"/>
</dbReference>
<dbReference type="Proteomes" id="UP000054870">
    <property type="component" value="Unassembled WGS sequence"/>
</dbReference>
<evidence type="ECO:0000313" key="1">
    <source>
        <dbReference type="EMBL" id="SAK97897.1"/>
    </source>
</evidence>
<name>A0A158DW04_9BURK</name>
<dbReference type="OrthoDB" id="8961589at2"/>
<comment type="caution">
    <text evidence="1">The sequence shown here is derived from an EMBL/GenBank/DDBJ whole genome shotgun (WGS) entry which is preliminary data.</text>
</comment>
<organism evidence="1 2">
    <name type="scientific">Caballeronia catudaia</name>
    <dbReference type="NCBI Taxonomy" id="1777136"/>
    <lineage>
        <taxon>Bacteria</taxon>
        <taxon>Pseudomonadati</taxon>
        <taxon>Pseudomonadota</taxon>
        <taxon>Betaproteobacteria</taxon>
        <taxon>Burkholderiales</taxon>
        <taxon>Burkholderiaceae</taxon>
        <taxon>Caballeronia</taxon>
    </lineage>
</organism>
<keyword evidence="2" id="KW-1185">Reference proteome</keyword>
<gene>
    <name evidence="1" type="ORF">AWB75_07156</name>
</gene>
<accession>A0A158DW04</accession>
<protein>
    <submittedName>
        <fullName evidence="1">Uncharacterized protein</fullName>
    </submittedName>
</protein>
<evidence type="ECO:0000313" key="2">
    <source>
        <dbReference type="Proteomes" id="UP000054870"/>
    </source>
</evidence>
<proteinExistence type="predicted"/>
<sequence>MSVMFVASKGLKKFEGIVDDDFRQKHINVDALEVEVNADWPCLADGLDIGSVYMFTENAGFGFKSRLDFVVNLSKLAVFAGYDSRMPAVNDPEPFRELFRWAADGVVGPVVSAKLVADFVEWEEPIKALGDDDFYKFYRHMRKIFEFAMNDGCVILSWSDGTLPD</sequence>
<dbReference type="AlphaFoldDB" id="A0A158DW04"/>
<reference evidence="1" key="1">
    <citation type="submission" date="2016-01" db="EMBL/GenBank/DDBJ databases">
        <authorList>
            <person name="Peeters C."/>
        </authorList>
    </citation>
    <scope>NUCLEOTIDE SEQUENCE [LARGE SCALE GENOMIC DNA]</scope>
    <source>
        <strain evidence="1">LMG 29318</strain>
    </source>
</reference>